<dbReference type="Gene3D" id="1.10.10.10">
    <property type="entry name" value="Winged helix-like DNA-binding domain superfamily/Winged helix DNA-binding domain"/>
    <property type="match status" value="1"/>
</dbReference>
<proteinExistence type="inferred from homology"/>
<dbReference type="CDD" id="cd08440">
    <property type="entry name" value="PBP2_LTTR_like_4"/>
    <property type="match status" value="1"/>
</dbReference>
<keyword evidence="4" id="KW-0804">Transcription</keyword>
<reference evidence="6 7" key="1">
    <citation type="submission" date="2016-10" db="EMBL/GenBank/DDBJ databases">
        <authorList>
            <person name="de Groot N.N."/>
        </authorList>
    </citation>
    <scope>NUCLEOTIDE SEQUENCE [LARGE SCALE GENOMIC DNA]</scope>
    <source>
        <strain evidence="6 7">DSM 22012</strain>
    </source>
</reference>
<dbReference type="SUPFAM" id="SSF46785">
    <property type="entry name" value="Winged helix' DNA-binding domain"/>
    <property type="match status" value="1"/>
</dbReference>
<dbReference type="InterPro" id="IPR036390">
    <property type="entry name" value="WH_DNA-bd_sf"/>
</dbReference>
<dbReference type="PANTHER" id="PTHR30419">
    <property type="entry name" value="HTH-TYPE TRANSCRIPTIONAL REGULATOR YBHD"/>
    <property type="match status" value="1"/>
</dbReference>
<dbReference type="GO" id="GO:0003700">
    <property type="term" value="F:DNA-binding transcription factor activity"/>
    <property type="evidence" value="ECO:0007669"/>
    <property type="project" value="InterPro"/>
</dbReference>
<comment type="similarity">
    <text evidence="1">Belongs to the LysR transcriptional regulatory family.</text>
</comment>
<dbReference type="GO" id="GO:0003677">
    <property type="term" value="F:DNA binding"/>
    <property type="evidence" value="ECO:0007669"/>
    <property type="project" value="UniProtKB-KW"/>
</dbReference>
<dbReference type="InterPro" id="IPR000847">
    <property type="entry name" value="LysR_HTH_N"/>
</dbReference>
<name>A0A1H5WEG8_9GAMM</name>
<organism evidence="6 7">
    <name type="scientific">Marinobacterium lutimaris</name>
    <dbReference type="NCBI Taxonomy" id="568106"/>
    <lineage>
        <taxon>Bacteria</taxon>
        <taxon>Pseudomonadati</taxon>
        <taxon>Pseudomonadota</taxon>
        <taxon>Gammaproteobacteria</taxon>
        <taxon>Oceanospirillales</taxon>
        <taxon>Oceanospirillaceae</taxon>
        <taxon>Marinobacterium</taxon>
    </lineage>
</organism>
<evidence type="ECO:0000313" key="7">
    <source>
        <dbReference type="Proteomes" id="UP000236745"/>
    </source>
</evidence>
<dbReference type="InterPro" id="IPR005119">
    <property type="entry name" value="LysR_subst-bd"/>
</dbReference>
<sequence>MNTNNISIRQLQAFVEVALNGSFTRAAEGLHLTQSTLTAQIQQLEDQAGLKLFDRTTRRVLLTAEGERFLPVAERLLSDFNTAMTDLQSRAELKEGHVSLAGSPSVVTRLLPTALPLFRQTHPGIRVHIRDDSAGSLEQRVLNNEVDFAIAGNHSQQPDLEYEPILRDRYGLVVTRHHRLANATQLNWSQVPNDELLLLSGDTGIRAQLERFSASGQLSIKLDDAKIEATNPAGLAALIAQNLGVSVLPALAADTHSFEQLRFIPLLKPQLEREICIITRRGRALSPAAAALLASISEQLSQMKLPAGVQVCR</sequence>
<evidence type="ECO:0000256" key="1">
    <source>
        <dbReference type="ARBA" id="ARBA00009437"/>
    </source>
</evidence>
<feature type="domain" description="HTH lysR-type" evidence="5">
    <location>
        <begin position="6"/>
        <end position="63"/>
    </location>
</feature>
<dbReference type="PRINTS" id="PR00039">
    <property type="entry name" value="HTHLYSR"/>
</dbReference>
<accession>A0A1H5WEG8</accession>
<evidence type="ECO:0000259" key="5">
    <source>
        <dbReference type="PROSITE" id="PS50931"/>
    </source>
</evidence>
<dbReference type="PROSITE" id="PS50931">
    <property type="entry name" value="HTH_LYSR"/>
    <property type="match status" value="1"/>
</dbReference>
<dbReference type="FunFam" id="1.10.10.10:FF:000001">
    <property type="entry name" value="LysR family transcriptional regulator"/>
    <property type="match status" value="1"/>
</dbReference>
<dbReference type="Gene3D" id="3.40.190.290">
    <property type="match status" value="1"/>
</dbReference>
<dbReference type="AlphaFoldDB" id="A0A1H5WEG8"/>
<keyword evidence="7" id="KW-1185">Reference proteome</keyword>
<dbReference type="RefSeq" id="WP_104001957.1">
    <property type="nucleotide sequence ID" value="NZ_FNVQ01000001.1"/>
</dbReference>
<keyword evidence="3 6" id="KW-0238">DNA-binding</keyword>
<evidence type="ECO:0000313" key="6">
    <source>
        <dbReference type="EMBL" id="SEF97646.1"/>
    </source>
</evidence>
<dbReference type="Proteomes" id="UP000236745">
    <property type="component" value="Unassembled WGS sequence"/>
</dbReference>
<evidence type="ECO:0000256" key="4">
    <source>
        <dbReference type="ARBA" id="ARBA00023163"/>
    </source>
</evidence>
<dbReference type="OrthoDB" id="646694at2"/>
<dbReference type="SUPFAM" id="SSF53850">
    <property type="entry name" value="Periplasmic binding protein-like II"/>
    <property type="match status" value="1"/>
</dbReference>
<dbReference type="EMBL" id="FNVQ01000001">
    <property type="protein sequence ID" value="SEF97646.1"/>
    <property type="molecule type" value="Genomic_DNA"/>
</dbReference>
<gene>
    <name evidence="6" type="ORF">SAMN05444390_1011016</name>
</gene>
<dbReference type="GO" id="GO:0005829">
    <property type="term" value="C:cytosol"/>
    <property type="evidence" value="ECO:0007669"/>
    <property type="project" value="TreeGrafter"/>
</dbReference>
<dbReference type="PANTHER" id="PTHR30419:SF8">
    <property type="entry name" value="NITROGEN ASSIMILATION TRANSCRIPTIONAL ACTIVATOR-RELATED"/>
    <property type="match status" value="1"/>
</dbReference>
<evidence type="ECO:0000256" key="2">
    <source>
        <dbReference type="ARBA" id="ARBA00023015"/>
    </source>
</evidence>
<dbReference type="Pfam" id="PF03466">
    <property type="entry name" value="LysR_substrate"/>
    <property type="match status" value="1"/>
</dbReference>
<dbReference type="InterPro" id="IPR050950">
    <property type="entry name" value="HTH-type_LysR_regulators"/>
</dbReference>
<keyword evidence="2" id="KW-0805">Transcription regulation</keyword>
<protein>
    <submittedName>
        <fullName evidence="6">DNA-binding transcriptional regulator, LysR family</fullName>
    </submittedName>
</protein>
<dbReference type="Pfam" id="PF00126">
    <property type="entry name" value="HTH_1"/>
    <property type="match status" value="1"/>
</dbReference>
<evidence type="ECO:0000256" key="3">
    <source>
        <dbReference type="ARBA" id="ARBA00023125"/>
    </source>
</evidence>
<dbReference type="InterPro" id="IPR036388">
    <property type="entry name" value="WH-like_DNA-bd_sf"/>
</dbReference>